<protein>
    <submittedName>
        <fullName evidence="2">Uncharacterized protein</fullName>
    </submittedName>
</protein>
<feature type="transmembrane region" description="Helical" evidence="1">
    <location>
        <begin position="49"/>
        <end position="76"/>
    </location>
</feature>
<keyword evidence="3" id="KW-1185">Reference proteome</keyword>
<evidence type="ECO:0000313" key="3">
    <source>
        <dbReference type="Proteomes" id="UP000287519"/>
    </source>
</evidence>
<proteinExistence type="predicted"/>
<reference evidence="2 3" key="1">
    <citation type="submission" date="2018-11" db="EMBL/GenBank/DDBJ databases">
        <title>Microbial catabolism of amino acid.</title>
        <authorList>
            <person name="Hibi M."/>
            <person name="Ogawa J."/>
        </authorList>
    </citation>
    <scope>NUCLEOTIDE SEQUENCE [LARGE SCALE GENOMIC DNA]</scope>
    <source>
        <strain evidence="2 3">C31-06</strain>
    </source>
</reference>
<dbReference type="Proteomes" id="UP000287519">
    <property type="component" value="Unassembled WGS sequence"/>
</dbReference>
<keyword evidence="1" id="KW-0472">Membrane</keyword>
<name>A0A402CHV2_RHOWR</name>
<dbReference type="EMBL" id="BHYM01000068">
    <property type="protein sequence ID" value="GCE43182.1"/>
    <property type="molecule type" value="Genomic_DNA"/>
</dbReference>
<gene>
    <name evidence="2" type="ORF">Rhow_007311</name>
</gene>
<accession>A0A402CHV2</accession>
<dbReference type="AlphaFoldDB" id="A0A402CHV2"/>
<organism evidence="2 3">
    <name type="scientific">Rhodococcus wratislaviensis</name>
    <name type="common">Tsukamurella wratislaviensis</name>
    <dbReference type="NCBI Taxonomy" id="44752"/>
    <lineage>
        <taxon>Bacteria</taxon>
        <taxon>Bacillati</taxon>
        <taxon>Actinomycetota</taxon>
        <taxon>Actinomycetes</taxon>
        <taxon>Mycobacteriales</taxon>
        <taxon>Nocardiaceae</taxon>
        <taxon>Rhodococcus</taxon>
    </lineage>
</organism>
<comment type="caution">
    <text evidence="2">The sequence shown here is derived from an EMBL/GenBank/DDBJ whole genome shotgun (WGS) entry which is preliminary data.</text>
</comment>
<keyword evidence="1" id="KW-0812">Transmembrane</keyword>
<keyword evidence="1" id="KW-1133">Transmembrane helix</keyword>
<evidence type="ECO:0000313" key="2">
    <source>
        <dbReference type="EMBL" id="GCE43182.1"/>
    </source>
</evidence>
<sequence>MDGAMSSPERVRVVLAQRRGARIVRTRVEVQEQTAVGDAMIRGLVRTQLVLAIRLALLAACLLCAVPLVMFLFPALSNVSVLGIRLPWVVLGALVYPVLLTTGWIYVRQAERNEQEFTDLVDD</sequence>
<feature type="transmembrane region" description="Helical" evidence="1">
    <location>
        <begin position="88"/>
        <end position="107"/>
    </location>
</feature>
<evidence type="ECO:0000256" key="1">
    <source>
        <dbReference type="SAM" id="Phobius"/>
    </source>
</evidence>